<evidence type="ECO:0000313" key="2">
    <source>
        <dbReference type="Proteomes" id="UP001209737"/>
    </source>
</evidence>
<proteinExistence type="predicted"/>
<comment type="caution">
    <text evidence="1">The sequence shown here is derived from an EMBL/GenBank/DDBJ whole genome shotgun (WGS) entry which is preliminary data.</text>
</comment>
<name>A0ABT3LYZ8_9LEPT</name>
<reference evidence="1 2" key="1">
    <citation type="submission" date="2022-06" db="EMBL/GenBank/DDBJ databases">
        <title>Leptospira isolates from biofilms formed at urban environments.</title>
        <authorList>
            <person name="Ribeiro P.S."/>
            <person name="Sousa T."/>
            <person name="Carvalho N."/>
            <person name="Aburjaile F."/>
            <person name="Neves F."/>
            <person name="Oliveira D."/>
            <person name="Blanco L."/>
            <person name="Lima J."/>
            <person name="Costa F."/>
            <person name="Brenig B."/>
            <person name="Soares S."/>
            <person name="Ramos R."/>
            <person name="Goes-Neto A."/>
            <person name="Matiuzzi M."/>
            <person name="Azevedo V."/>
            <person name="Ristow P."/>
        </authorList>
    </citation>
    <scope>NUCLEOTIDE SEQUENCE [LARGE SCALE GENOMIC DNA]</scope>
    <source>
        <strain evidence="1 2">VSF25</strain>
    </source>
</reference>
<dbReference type="RefSeq" id="WP_265375734.1">
    <property type="nucleotide sequence ID" value="NZ_JAMQPV010000001.1"/>
</dbReference>
<gene>
    <name evidence="1" type="ORF">ND812_12705</name>
</gene>
<protein>
    <submittedName>
        <fullName evidence="1">Uncharacterized protein</fullName>
    </submittedName>
</protein>
<dbReference type="EMBL" id="JAMQPV010000001">
    <property type="protein sequence ID" value="MCW7462951.1"/>
    <property type="molecule type" value="Genomic_DNA"/>
</dbReference>
<accession>A0ABT3LYZ8</accession>
<keyword evidence="2" id="KW-1185">Reference proteome</keyword>
<evidence type="ECO:0000313" key="1">
    <source>
        <dbReference type="EMBL" id="MCW7462951.1"/>
    </source>
</evidence>
<sequence>MIDSFNECFLFQIAMAAKDQEVLENQMDVSKSLCQVLLKLESEILPGRSE</sequence>
<organism evidence="1 2">
    <name type="scientific">Leptospira limi</name>
    <dbReference type="NCBI Taxonomy" id="2950023"/>
    <lineage>
        <taxon>Bacteria</taxon>
        <taxon>Pseudomonadati</taxon>
        <taxon>Spirochaetota</taxon>
        <taxon>Spirochaetia</taxon>
        <taxon>Leptospirales</taxon>
        <taxon>Leptospiraceae</taxon>
        <taxon>Leptospira</taxon>
    </lineage>
</organism>
<dbReference type="Proteomes" id="UP001209737">
    <property type="component" value="Unassembled WGS sequence"/>
</dbReference>